<reference evidence="1" key="1">
    <citation type="submission" date="2022-03" db="EMBL/GenBank/DDBJ databases">
        <authorList>
            <person name="Brunel B."/>
        </authorList>
    </citation>
    <scope>NUCLEOTIDE SEQUENCE</scope>
    <source>
        <strain evidence="1">STM4922sample</strain>
    </source>
</reference>
<gene>
    <name evidence="1" type="ORF">MES4922_370030</name>
</gene>
<comment type="caution">
    <text evidence="1">The sequence shown here is derived from an EMBL/GenBank/DDBJ whole genome shotgun (WGS) entry which is preliminary data.</text>
</comment>
<organism evidence="1 2">
    <name type="scientific">Mesorhizobium ventifaucium</name>
    <dbReference type="NCBI Taxonomy" id="666020"/>
    <lineage>
        <taxon>Bacteria</taxon>
        <taxon>Pseudomonadati</taxon>
        <taxon>Pseudomonadota</taxon>
        <taxon>Alphaproteobacteria</taxon>
        <taxon>Hyphomicrobiales</taxon>
        <taxon>Phyllobacteriaceae</taxon>
        <taxon>Mesorhizobium</taxon>
    </lineage>
</organism>
<name>A0ABN8K5S0_9HYPH</name>
<accession>A0ABN8K5S0</accession>
<keyword evidence="2" id="KW-1185">Reference proteome</keyword>
<proteinExistence type="predicted"/>
<sequence length="56" mass="6358">MTEPDPIVLFEYDLSESEARTVKTKETMSHFVKSGCRGSAAMQPHLANTWQNQPVY</sequence>
<protein>
    <submittedName>
        <fullName evidence="1">Uncharacterized protein</fullName>
    </submittedName>
</protein>
<dbReference type="EMBL" id="CAKXZS010000031">
    <property type="protein sequence ID" value="CAH2404772.1"/>
    <property type="molecule type" value="Genomic_DNA"/>
</dbReference>
<evidence type="ECO:0000313" key="2">
    <source>
        <dbReference type="Proteomes" id="UP001152604"/>
    </source>
</evidence>
<dbReference type="Proteomes" id="UP001152604">
    <property type="component" value="Unassembled WGS sequence"/>
</dbReference>
<evidence type="ECO:0000313" key="1">
    <source>
        <dbReference type="EMBL" id="CAH2404772.1"/>
    </source>
</evidence>